<evidence type="ECO:0000313" key="2">
    <source>
        <dbReference type="Proteomes" id="UP000474757"/>
    </source>
</evidence>
<accession>A0A6B2K266</accession>
<evidence type="ECO:0000313" key="1">
    <source>
        <dbReference type="EMBL" id="NDV02624.1"/>
    </source>
</evidence>
<comment type="caution">
    <text evidence="1">The sequence shown here is derived from an EMBL/GenBank/DDBJ whole genome shotgun (WGS) entry which is preliminary data.</text>
</comment>
<dbReference type="AlphaFoldDB" id="A0A6B2K266"/>
<dbReference type="EMBL" id="JAAGAB010000004">
    <property type="protein sequence ID" value="NDV02624.1"/>
    <property type="molecule type" value="Genomic_DNA"/>
</dbReference>
<dbReference type="RefSeq" id="WP_163895758.1">
    <property type="nucleotide sequence ID" value="NZ_JAAFYS010000004.1"/>
</dbReference>
<keyword evidence="2" id="KW-1185">Reference proteome</keyword>
<name>A0A6B2K266_9RHOB</name>
<dbReference type="Proteomes" id="UP000474757">
    <property type="component" value="Unassembled WGS sequence"/>
</dbReference>
<protein>
    <submittedName>
        <fullName evidence="1">GNAT family N-acetyltransferase</fullName>
    </submittedName>
</protein>
<dbReference type="GO" id="GO:0016740">
    <property type="term" value="F:transferase activity"/>
    <property type="evidence" value="ECO:0007669"/>
    <property type="project" value="UniProtKB-KW"/>
</dbReference>
<gene>
    <name evidence="1" type="ORF">GZA08_16775</name>
</gene>
<reference evidence="1 2" key="1">
    <citation type="submission" date="2020-02" db="EMBL/GenBank/DDBJ databases">
        <title>Pseudoroseicyclus tamarix, sp. nov., isolated from offshore sediment of a Tamarix chinensis forest.</title>
        <authorList>
            <person name="Gai Y."/>
        </authorList>
    </citation>
    <scope>NUCLEOTIDE SEQUENCE [LARGE SCALE GENOMIC DNA]</scope>
    <source>
        <strain evidence="1 2">CLL3-39</strain>
    </source>
</reference>
<proteinExistence type="predicted"/>
<organism evidence="1 2">
    <name type="scientific">Pseudoroseicyclus tamaricis</name>
    <dbReference type="NCBI Taxonomy" id="2705421"/>
    <lineage>
        <taxon>Bacteria</taxon>
        <taxon>Pseudomonadati</taxon>
        <taxon>Pseudomonadota</taxon>
        <taxon>Alphaproteobacteria</taxon>
        <taxon>Rhodobacterales</taxon>
        <taxon>Paracoccaceae</taxon>
        <taxon>Pseudoroseicyclus</taxon>
    </lineage>
</organism>
<sequence>MSVTARPYRPEDTAGWNAFVAASRNGTFLFDRGYMDYHADRFTDASLVIEKDGRTLALLPANRDGEALVSHGGLTYGGLVTAPEAGLTDVLAALEAVALAGREAGLSRLVYKCVPAIYHRAPAEEDLWALHRLGARLIRRDALAVVGPDGPPPARARAKDLRKAGRQEGLAIGPSTDWAGFWEVLGQRLRAAEVVAGAAGSQLLQAQLFGRAGQRSLILHNPELEETPALTAVQEALGQRVLVLPGTPDPAAPGLPYNRPLHFAPDRLAAALEELA</sequence>
<keyword evidence="1" id="KW-0808">Transferase</keyword>